<evidence type="ECO:0000313" key="1">
    <source>
        <dbReference type="Proteomes" id="UP000887578"/>
    </source>
</evidence>
<dbReference type="AlphaFoldDB" id="A0A914P8M5"/>
<reference evidence="2" key="1">
    <citation type="submission" date="2022-11" db="UniProtKB">
        <authorList>
            <consortium name="WormBaseParasite"/>
        </authorList>
    </citation>
    <scope>IDENTIFICATION</scope>
</reference>
<sequence length="89" mass="9904">MDAAELERVFAKQFVACFDGHNEGVGVLSNHPLRLSHFLFGARDGISVDAFVGEIFTTIGKDSQLKHWTDLIIIAEGISVWKLYRDSPV</sequence>
<dbReference type="Proteomes" id="UP000887578">
    <property type="component" value="Unplaced"/>
</dbReference>
<accession>A0A914P8M5</accession>
<evidence type="ECO:0000313" key="2">
    <source>
        <dbReference type="WBParaSite" id="PDA_v2.g14390.t1"/>
    </source>
</evidence>
<protein>
    <submittedName>
        <fullName evidence="2">Uncharacterized protein</fullName>
    </submittedName>
</protein>
<organism evidence="1 2">
    <name type="scientific">Panagrolaimus davidi</name>
    <dbReference type="NCBI Taxonomy" id="227884"/>
    <lineage>
        <taxon>Eukaryota</taxon>
        <taxon>Metazoa</taxon>
        <taxon>Ecdysozoa</taxon>
        <taxon>Nematoda</taxon>
        <taxon>Chromadorea</taxon>
        <taxon>Rhabditida</taxon>
        <taxon>Tylenchina</taxon>
        <taxon>Panagrolaimomorpha</taxon>
        <taxon>Panagrolaimoidea</taxon>
        <taxon>Panagrolaimidae</taxon>
        <taxon>Panagrolaimus</taxon>
    </lineage>
</organism>
<proteinExistence type="predicted"/>
<keyword evidence="1" id="KW-1185">Reference proteome</keyword>
<name>A0A914P8M5_9BILA</name>
<dbReference type="WBParaSite" id="PDA_v2.g14390.t1">
    <property type="protein sequence ID" value="PDA_v2.g14390.t1"/>
    <property type="gene ID" value="PDA_v2.g14390"/>
</dbReference>